<dbReference type="OrthoDB" id="3777249at2759"/>
<accession>A0A5N6XP60</accession>
<protein>
    <submittedName>
        <fullName evidence="1">Uncharacterized protein</fullName>
    </submittedName>
</protein>
<gene>
    <name evidence="1" type="ORF">BDV24DRAFT_145304</name>
</gene>
<evidence type="ECO:0000313" key="1">
    <source>
        <dbReference type="EMBL" id="KAE8334732.1"/>
    </source>
</evidence>
<dbReference type="AlphaFoldDB" id="A0A5N6XP60"/>
<name>A0A5N6XP60_9EURO</name>
<sequence>MPVLVSHSLIVSSQEPEAIVCPSGEKATDRTGLEWPLNVCSSMPVLVSHSLIVLSSEPEAIVCPSGEKATDSTLSEWPSSVCSPGLHKSSICGNICICFGMLSENIFLIVLCIGKNTSPEQ</sequence>
<dbReference type="EMBL" id="ML737249">
    <property type="protein sequence ID" value="KAE8334732.1"/>
    <property type="molecule type" value="Genomic_DNA"/>
</dbReference>
<organism evidence="1">
    <name type="scientific">Aspergillus arachidicola</name>
    <dbReference type="NCBI Taxonomy" id="656916"/>
    <lineage>
        <taxon>Eukaryota</taxon>
        <taxon>Fungi</taxon>
        <taxon>Dikarya</taxon>
        <taxon>Ascomycota</taxon>
        <taxon>Pezizomycotina</taxon>
        <taxon>Eurotiomycetes</taxon>
        <taxon>Eurotiomycetidae</taxon>
        <taxon>Eurotiales</taxon>
        <taxon>Aspergillaceae</taxon>
        <taxon>Aspergillus</taxon>
        <taxon>Aspergillus subgen. Circumdati</taxon>
    </lineage>
</organism>
<reference evidence="1" key="1">
    <citation type="submission" date="2019-04" db="EMBL/GenBank/DDBJ databases">
        <title>Friends and foes A comparative genomics study of 23 Aspergillus species from section Flavi.</title>
        <authorList>
            <consortium name="DOE Joint Genome Institute"/>
            <person name="Kjaerbolling I."/>
            <person name="Vesth T."/>
            <person name="Frisvad J.C."/>
            <person name="Nybo J.L."/>
            <person name="Theobald S."/>
            <person name="Kildgaard S."/>
            <person name="Isbrandt T."/>
            <person name="Kuo A."/>
            <person name="Sato A."/>
            <person name="Lyhne E.K."/>
            <person name="Kogle M.E."/>
            <person name="Wiebenga A."/>
            <person name="Kun R.S."/>
            <person name="Lubbers R.J."/>
            <person name="Makela M.R."/>
            <person name="Barry K."/>
            <person name="Chovatia M."/>
            <person name="Clum A."/>
            <person name="Daum C."/>
            <person name="Haridas S."/>
            <person name="He G."/>
            <person name="LaButti K."/>
            <person name="Lipzen A."/>
            <person name="Mondo S."/>
            <person name="Riley R."/>
            <person name="Salamov A."/>
            <person name="Simmons B.A."/>
            <person name="Magnuson J.K."/>
            <person name="Henrissat B."/>
            <person name="Mortensen U.H."/>
            <person name="Larsen T.O."/>
            <person name="Devries R.P."/>
            <person name="Grigoriev I.V."/>
            <person name="Machida M."/>
            <person name="Baker S.E."/>
            <person name="Andersen M.R."/>
        </authorList>
    </citation>
    <scope>NUCLEOTIDE SEQUENCE</scope>
    <source>
        <strain evidence="1">CBS 117612</strain>
    </source>
</reference>
<dbReference type="Proteomes" id="UP000325558">
    <property type="component" value="Unassembled WGS sequence"/>
</dbReference>
<proteinExistence type="predicted"/>